<dbReference type="PANTHER" id="PTHR30480:SF13">
    <property type="entry name" value="BETA-HEXOSAMINIDASE"/>
    <property type="match status" value="1"/>
</dbReference>
<evidence type="ECO:0000256" key="10">
    <source>
        <dbReference type="HAMAP-Rule" id="MF_00364"/>
    </source>
</evidence>
<dbReference type="Gene3D" id="3.20.20.300">
    <property type="entry name" value="Glycoside hydrolase, family 3, N-terminal domain"/>
    <property type="match status" value="1"/>
</dbReference>
<evidence type="ECO:0000313" key="12">
    <source>
        <dbReference type="EMBL" id="MET1253758.1"/>
    </source>
</evidence>
<keyword evidence="5 10" id="KW-0133">Cell shape</keyword>
<comment type="catalytic activity">
    <reaction evidence="1 10">
        <text>Hydrolysis of terminal non-reducing N-acetyl-D-hexosamine residues in N-acetyl-beta-D-hexosaminides.</text>
        <dbReference type="EC" id="3.2.1.52"/>
    </reaction>
</comment>
<comment type="caution">
    <text evidence="12">The sequence shown here is derived from an EMBL/GenBank/DDBJ whole genome shotgun (WGS) entry which is preliminary data.</text>
</comment>
<dbReference type="InterPro" id="IPR036962">
    <property type="entry name" value="Glyco_hydro_3_N_sf"/>
</dbReference>
<keyword evidence="13" id="KW-1185">Reference proteome</keyword>
<gene>
    <name evidence="10 12" type="primary">nagZ</name>
    <name evidence="12" type="ORF">ABVT43_01340</name>
</gene>
<dbReference type="EC" id="3.2.1.52" evidence="10"/>
<evidence type="ECO:0000313" key="13">
    <source>
        <dbReference type="Proteomes" id="UP001548189"/>
    </source>
</evidence>
<keyword evidence="3 10" id="KW-0132">Cell division</keyword>
<evidence type="ECO:0000256" key="1">
    <source>
        <dbReference type="ARBA" id="ARBA00001231"/>
    </source>
</evidence>
<evidence type="ECO:0000259" key="11">
    <source>
        <dbReference type="Pfam" id="PF00933"/>
    </source>
</evidence>
<name>A0ABV2BP92_9GAMM</name>
<dbReference type="SUPFAM" id="SSF51445">
    <property type="entry name" value="(Trans)glycosidases"/>
    <property type="match status" value="1"/>
</dbReference>
<keyword evidence="7 10" id="KW-0326">Glycosidase</keyword>
<feature type="active site" description="Nucleophile" evidence="10">
    <location>
        <position position="269"/>
    </location>
</feature>
<dbReference type="Pfam" id="PF00933">
    <property type="entry name" value="Glyco_hydro_3"/>
    <property type="match status" value="1"/>
</dbReference>
<keyword evidence="9 10" id="KW-0961">Cell wall biogenesis/degradation</keyword>
<feature type="domain" description="Glycoside hydrolase family 3 N-terminal" evidence="11">
    <location>
        <begin position="23"/>
        <end position="312"/>
    </location>
</feature>
<keyword evidence="8 10" id="KW-0131">Cell cycle</keyword>
<keyword evidence="6 10" id="KW-0573">Peptidoglycan synthesis</keyword>
<organism evidence="12 13">
    <name type="scientific">Aliikangiella maris</name>
    <dbReference type="NCBI Taxonomy" id="3162458"/>
    <lineage>
        <taxon>Bacteria</taxon>
        <taxon>Pseudomonadati</taxon>
        <taxon>Pseudomonadota</taxon>
        <taxon>Gammaproteobacteria</taxon>
        <taxon>Oceanospirillales</taxon>
        <taxon>Pleioneaceae</taxon>
        <taxon>Aliikangiella</taxon>
    </lineage>
</organism>
<feature type="binding site" evidence="10">
    <location>
        <position position="83"/>
    </location>
    <ligand>
        <name>substrate</name>
    </ligand>
</feature>
<dbReference type="Proteomes" id="UP001548189">
    <property type="component" value="Unassembled WGS sequence"/>
</dbReference>
<protein>
    <recommendedName>
        <fullName evidence="10">Beta-hexosaminidase</fullName>
        <ecNumber evidence="10">3.2.1.52</ecNumber>
    </recommendedName>
    <alternativeName>
        <fullName evidence="10">Beta-N-acetylhexosaminidase</fullName>
    </alternativeName>
    <alternativeName>
        <fullName evidence="10">N-acetyl-beta-glucosaminidase</fullName>
    </alternativeName>
</protein>
<dbReference type="InterPro" id="IPR017853">
    <property type="entry name" value="GH"/>
</dbReference>
<keyword evidence="2 10" id="KW-0963">Cytoplasm</keyword>
<evidence type="ECO:0000256" key="7">
    <source>
        <dbReference type="ARBA" id="ARBA00023295"/>
    </source>
</evidence>
<reference evidence="12 13" key="1">
    <citation type="submission" date="2024-06" db="EMBL/GenBank/DDBJ databases">
        <authorList>
            <person name="Li F."/>
        </authorList>
    </citation>
    <scope>NUCLEOTIDE SEQUENCE [LARGE SCALE GENOMIC DNA]</scope>
    <source>
        <strain evidence="12 13">GXAS 311</strain>
    </source>
</reference>
<evidence type="ECO:0000256" key="5">
    <source>
        <dbReference type="ARBA" id="ARBA00022960"/>
    </source>
</evidence>
<dbReference type="InterPro" id="IPR022956">
    <property type="entry name" value="Beta_hexosaminidase_bac"/>
</dbReference>
<comment type="subcellular location">
    <subcellularLocation>
        <location evidence="10">Cytoplasm</location>
    </subcellularLocation>
</comment>
<evidence type="ECO:0000256" key="4">
    <source>
        <dbReference type="ARBA" id="ARBA00022801"/>
    </source>
</evidence>
<dbReference type="InterPro" id="IPR050226">
    <property type="entry name" value="NagZ_Beta-hexosaminidase"/>
</dbReference>
<dbReference type="HAMAP" id="MF_00364">
    <property type="entry name" value="NagZ"/>
    <property type="match status" value="1"/>
</dbReference>
<dbReference type="NCBIfam" id="NF003740">
    <property type="entry name" value="PRK05337.1"/>
    <property type="match status" value="1"/>
</dbReference>
<evidence type="ECO:0000256" key="2">
    <source>
        <dbReference type="ARBA" id="ARBA00022490"/>
    </source>
</evidence>
<evidence type="ECO:0000256" key="6">
    <source>
        <dbReference type="ARBA" id="ARBA00022984"/>
    </source>
</evidence>
<dbReference type="EMBL" id="JBEVCJ010000001">
    <property type="protein sequence ID" value="MET1253758.1"/>
    <property type="molecule type" value="Genomic_DNA"/>
</dbReference>
<feature type="binding site" evidence="10">
    <location>
        <position position="91"/>
    </location>
    <ligand>
        <name>substrate</name>
    </ligand>
</feature>
<feature type="site" description="Important for catalytic activity" evidence="10">
    <location>
        <position position="198"/>
    </location>
</feature>
<evidence type="ECO:0000256" key="9">
    <source>
        <dbReference type="ARBA" id="ARBA00023316"/>
    </source>
</evidence>
<dbReference type="PANTHER" id="PTHR30480">
    <property type="entry name" value="BETA-HEXOSAMINIDASE-RELATED"/>
    <property type="match status" value="1"/>
</dbReference>
<proteinExistence type="inferred from homology"/>
<comment type="function">
    <text evidence="10">Plays a role in peptidoglycan recycling by cleaving the terminal beta-1,4-linked N-acetylglucosamine (GlcNAc) from peptide-linked peptidoglycan fragments, giving rise to free GlcNAc, anhydro-N-acetylmuramic acid and anhydro-N-acetylmuramic acid-linked peptides.</text>
</comment>
<keyword evidence="4 10" id="KW-0378">Hydrolase</keyword>
<dbReference type="GO" id="GO:0004563">
    <property type="term" value="F:beta-N-acetylhexosaminidase activity"/>
    <property type="evidence" value="ECO:0007669"/>
    <property type="project" value="UniProtKB-EC"/>
</dbReference>
<dbReference type="InterPro" id="IPR001764">
    <property type="entry name" value="Glyco_hydro_3_N"/>
</dbReference>
<feature type="active site" description="Proton donor/acceptor" evidence="10">
    <location>
        <position position="200"/>
    </location>
</feature>
<sequence length="357" mass="39024">MARYYSISFLISKYIGNLNMNRIGPLMLDIAGTQLTEEDRALIASPICGGLILFSRNVATVEQLESLTAEIKQINPTIIIAVDQEGGRVQRFKEGFTRLPELAVLGEIYATQPQKALELASALGEIMALEIQAVGCDISFAPVLDLGSLSSRVIGRRAFSTQPLAIVELAKAYIEGMRLAGMLATGKHFPGHGSVDADSHIEIPVDDRPFDEIAKSDLLPFKMLAAQLGAIMPAHVIYPQVDLMPAGFSNFWLQQLRNDCLFDGVVFSDDLTMKGAEVVGDYSNRAKRALSAGCDMVLVCNDRLATIQVMDTLQDQSFSAQSSQRLSRLLAQQSPSGLNNLKDTERWQSLSQQISEL</sequence>
<comment type="pathway">
    <text evidence="10">Cell wall biogenesis; peptidoglycan recycling.</text>
</comment>
<accession>A0ABV2BP92</accession>
<evidence type="ECO:0000256" key="8">
    <source>
        <dbReference type="ARBA" id="ARBA00023306"/>
    </source>
</evidence>
<comment type="similarity">
    <text evidence="10">Belongs to the glycosyl hydrolase 3 family. NagZ subfamily.</text>
</comment>
<feature type="binding site" evidence="10">
    <location>
        <begin position="187"/>
        <end position="188"/>
    </location>
    <ligand>
        <name>substrate</name>
    </ligand>
</feature>
<evidence type="ECO:0000256" key="3">
    <source>
        <dbReference type="ARBA" id="ARBA00022618"/>
    </source>
</evidence>
<feature type="binding site" evidence="10">
    <location>
        <position position="157"/>
    </location>
    <ligand>
        <name>substrate</name>
    </ligand>
</feature>